<evidence type="ECO:0000313" key="1">
    <source>
        <dbReference type="EMBL" id="QGY46836.1"/>
    </source>
</evidence>
<evidence type="ECO:0000313" key="2">
    <source>
        <dbReference type="Proteomes" id="UP000428260"/>
    </source>
</evidence>
<name>A0A6I6JUT2_9BACT</name>
<sequence length="192" mass="22362">MNLISLKIDFHQSFIKFAERMGIREKYANRRLLKTELIINHSPQVPDLDSVKKVGIIWEPEGKNAYHFIKEFFSERGVVVRGFCVYNEDVNFATDTNSLTPKELDWLKLPKQGRIDTFTQLKFDILLNIALSQNITLDFITLSTQAKFKVGWSQKEKNYLDLNINIGQNRDALFLAKQQIFYLGQLNQKTSK</sequence>
<proteinExistence type="predicted"/>
<keyword evidence="2" id="KW-1185">Reference proteome</keyword>
<accession>A0A6I6JUT2</accession>
<dbReference type="EMBL" id="CP046401">
    <property type="protein sequence ID" value="QGY46836.1"/>
    <property type="molecule type" value="Genomic_DNA"/>
</dbReference>
<dbReference type="RefSeq" id="WP_158870123.1">
    <property type="nucleotide sequence ID" value="NZ_CP046401.1"/>
</dbReference>
<dbReference type="AlphaFoldDB" id="A0A6I6JUT2"/>
<reference evidence="1 2" key="1">
    <citation type="submission" date="2019-11" db="EMBL/GenBank/DDBJ databases">
        <authorList>
            <person name="Zheng R.K."/>
            <person name="Sun C.M."/>
        </authorList>
    </citation>
    <scope>NUCLEOTIDE SEQUENCE [LARGE SCALE GENOMIC DNA]</scope>
    <source>
        <strain evidence="1 2">WC007</strain>
    </source>
</reference>
<organism evidence="1 2">
    <name type="scientific">Maribellus comscasis</name>
    <dbReference type="NCBI Taxonomy" id="2681766"/>
    <lineage>
        <taxon>Bacteria</taxon>
        <taxon>Pseudomonadati</taxon>
        <taxon>Bacteroidota</taxon>
        <taxon>Bacteroidia</taxon>
        <taxon>Marinilabiliales</taxon>
        <taxon>Prolixibacteraceae</taxon>
        <taxon>Maribellus</taxon>
    </lineage>
</organism>
<dbReference type="InterPro" id="IPR054207">
    <property type="entry name" value="DUF6913"/>
</dbReference>
<dbReference type="Proteomes" id="UP000428260">
    <property type="component" value="Chromosome"/>
</dbReference>
<dbReference type="KEGG" id="mcos:GM418_25210"/>
<gene>
    <name evidence="1" type="ORF">GM418_25210</name>
</gene>
<dbReference type="Pfam" id="PF21857">
    <property type="entry name" value="DUF6913"/>
    <property type="match status" value="1"/>
</dbReference>
<protein>
    <submittedName>
        <fullName evidence="1">Uncharacterized protein</fullName>
    </submittedName>
</protein>